<name>A0AAV4M4D9_CAEEX</name>
<gene>
    <name evidence="1" type="ORF">CEXT_340401</name>
</gene>
<evidence type="ECO:0000313" key="2">
    <source>
        <dbReference type="Proteomes" id="UP001054945"/>
    </source>
</evidence>
<protein>
    <submittedName>
        <fullName evidence="1">Uncharacterized protein</fullName>
    </submittedName>
</protein>
<dbReference type="Proteomes" id="UP001054945">
    <property type="component" value="Unassembled WGS sequence"/>
</dbReference>
<proteinExistence type="predicted"/>
<comment type="caution">
    <text evidence="1">The sequence shown here is derived from an EMBL/GenBank/DDBJ whole genome shotgun (WGS) entry which is preliminary data.</text>
</comment>
<dbReference type="AlphaFoldDB" id="A0AAV4M4D9"/>
<dbReference type="EMBL" id="BPLR01001842">
    <property type="protein sequence ID" value="GIX66992.1"/>
    <property type="molecule type" value="Genomic_DNA"/>
</dbReference>
<sequence length="104" mass="11805">MLYYTALLEHTTEKILTEIMKVLMSKKSFQLDRDFSVQVIIAKRSVGARRSKITNISLDRLRNIAILLLPTDDDNLCCAKAIVIGLAHATMYTNVCHGKKIIQR</sequence>
<reference evidence="1 2" key="1">
    <citation type="submission" date="2021-06" db="EMBL/GenBank/DDBJ databases">
        <title>Caerostris extrusa draft genome.</title>
        <authorList>
            <person name="Kono N."/>
            <person name="Arakawa K."/>
        </authorList>
    </citation>
    <scope>NUCLEOTIDE SEQUENCE [LARGE SCALE GENOMIC DNA]</scope>
</reference>
<evidence type="ECO:0000313" key="1">
    <source>
        <dbReference type="EMBL" id="GIX66992.1"/>
    </source>
</evidence>
<keyword evidence="2" id="KW-1185">Reference proteome</keyword>
<accession>A0AAV4M4D9</accession>
<organism evidence="1 2">
    <name type="scientific">Caerostris extrusa</name>
    <name type="common">Bark spider</name>
    <name type="synonym">Caerostris bankana</name>
    <dbReference type="NCBI Taxonomy" id="172846"/>
    <lineage>
        <taxon>Eukaryota</taxon>
        <taxon>Metazoa</taxon>
        <taxon>Ecdysozoa</taxon>
        <taxon>Arthropoda</taxon>
        <taxon>Chelicerata</taxon>
        <taxon>Arachnida</taxon>
        <taxon>Araneae</taxon>
        <taxon>Araneomorphae</taxon>
        <taxon>Entelegynae</taxon>
        <taxon>Araneoidea</taxon>
        <taxon>Araneidae</taxon>
        <taxon>Caerostris</taxon>
    </lineage>
</organism>